<organism evidence="3 4">
    <name type="scientific">Thiorhodovibrio winogradskyi</name>
    <dbReference type="NCBI Taxonomy" id="77007"/>
    <lineage>
        <taxon>Bacteria</taxon>
        <taxon>Pseudomonadati</taxon>
        <taxon>Pseudomonadota</taxon>
        <taxon>Gammaproteobacteria</taxon>
        <taxon>Chromatiales</taxon>
        <taxon>Chromatiaceae</taxon>
        <taxon>Thiorhodovibrio</taxon>
    </lineage>
</organism>
<dbReference type="EMBL" id="CP121472">
    <property type="protein sequence ID" value="WPL17176.1"/>
    <property type="molecule type" value="Genomic_DNA"/>
</dbReference>
<feature type="compositionally biased region" description="Low complexity" evidence="1">
    <location>
        <begin position="87"/>
        <end position="101"/>
    </location>
</feature>
<dbReference type="RefSeq" id="WP_328987697.1">
    <property type="nucleotide sequence ID" value="NZ_CP121472.1"/>
</dbReference>
<name>A0ABZ0SA64_9GAMM</name>
<protein>
    <submittedName>
        <fullName evidence="3">Monovalent cation/H+ antiporter subunit F</fullName>
    </submittedName>
</protein>
<feature type="region of interest" description="Disordered" evidence="1">
    <location>
        <begin position="87"/>
        <end position="112"/>
    </location>
</feature>
<keyword evidence="2" id="KW-0472">Membrane</keyword>
<feature type="transmembrane region" description="Helical" evidence="2">
    <location>
        <begin position="6"/>
        <end position="24"/>
    </location>
</feature>
<evidence type="ECO:0000256" key="2">
    <source>
        <dbReference type="SAM" id="Phobius"/>
    </source>
</evidence>
<proteinExistence type="predicted"/>
<feature type="transmembrane region" description="Helical" evidence="2">
    <location>
        <begin position="36"/>
        <end position="56"/>
    </location>
</feature>
<evidence type="ECO:0000313" key="3">
    <source>
        <dbReference type="EMBL" id="WPL17176.1"/>
    </source>
</evidence>
<sequence>MSGFLSLAGLFILLTVLLGLVRILRGPGDDQRLMAVQLLGSGGLAALLLLGSVIDLTGATDLALLLALLAAFAAVALVAGLGAGSASLGDQGQGSAPGAPGRSPPPARHTWP</sequence>
<keyword evidence="2" id="KW-1133">Transmembrane helix</keyword>
<evidence type="ECO:0000256" key="1">
    <source>
        <dbReference type="SAM" id="MobiDB-lite"/>
    </source>
</evidence>
<gene>
    <name evidence="3" type="ORF">Thiowin_02172</name>
</gene>
<feature type="compositionally biased region" description="Pro residues" evidence="1">
    <location>
        <begin position="102"/>
        <end position="112"/>
    </location>
</feature>
<feature type="transmembrane region" description="Helical" evidence="2">
    <location>
        <begin position="62"/>
        <end position="83"/>
    </location>
</feature>
<reference evidence="3 4" key="1">
    <citation type="journal article" date="2023" name="Microorganisms">
        <title>Thiorhodovibrio frisius and Trv. litoralis spp. nov., Two Novel Members from a Clade of Fastidious Purple Sulfur Bacteria That Exhibit Unique Red-Shifted Light-Harvesting Capabilities.</title>
        <authorList>
            <person name="Methner A."/>
            <person name="Kuzyk S.B."/>
            <person name="Petersen J."/>
            <person name="Bauer S."/>
            <person name="Brinkmann H."/>
            <person name="Sichau K."/>
            <person name="Wanner G."/>
            <person name="Wolf J."/>
            <person name="Neumann-Schaal M."/>
            <person name="Henke P."/>
            <person name="Tank M."/>
            <person name="Sproer C."/>
            <person name="Bunk B."/>
            <person name="Overmann J."/>
        </authorList>
    </citation>
    <scope>NUCLEOTIDE SEQUENCE [LARGE SCALE GENOMIC DNA]</scope>
    <source>
        <strain evidence="3 4">DSM 6702</strain>
    </source>
</reference>
<accession>A0ABZ0SA64</accession>
<dbReference type="Proteomes" id="UP001432180">
    <property type="component" value="Chromosome"/>
</dbReference>
<keyword evidence="4" id="KW-1185">Reference proteome</keyword>
<keyword evidence="2" id="KW-0812">Transmembrane</keyword>
<evidence type="ECO:0000313" key="4">
    <source>
        <dbReference type="Proteomes" id="UP001432180"/>
    </source>
</evidence>